<dbReference type="Proteomes" id="UP000186004">
    <property type="component" value="Unassembled WGS sequence"/>
</dbReference>
<dbReference type="SUPFAM" id="SSF56112">
    <property type="entry name" value="Protein kinase-like (PK-like)"/>
    <property type="match status" value="1"/>
</dbReference>
<name>A0A1N7BNA1_9ACTN</name>
<dbReference type="InterPro" id="IPR002575">
    <property type="entry name" value="Aminoglycoside_PTrfase"/>
</dbReference>
<evidence type="ECO:0000259" key="1">
    <source>
        <dbReference type="Pfam" id="PF01636"/>
    </source>
</evidence>
<feature type="domain" description="Aminoglycoside phosphotransferase" evidence="1">
    <location>
        <begin position="44"/>
        <end position="245"/>
    </location>
</feature>
<gene>
    <name evidence="2" type="ORF">SAMN05444858_111104</name>
</gene>
<organism evidence="2 3">
    <name type="scientific">Micromonospora avicenniae</name>
    <dbReference type="NCBI Taxonomy" id="1198245"/>
    <lineage>
        <taxon>Bacteria</taxon>
        <taxon>Bacillati</taxon>
        <taxon>Actinomycetota</taxon>
        <taxon>Actinomycetes</taxon>
        <taxon>Micromonosporales</taxon>
        <taxon>Micromonosporaceae</taxon>
        <taxon>Micromonospora</taxon>
    </lineage>
</organism>
<evidence type="ECO:0000313" key="2">
    <source>
        <dbReference type="EMBL" id="SIR52805.1"/>
    </source>
</evidence>
<dbReference type="Pfam" id="PF01636">
    <property type="entry name" value="APH"/>
    <property type="match status" value="1"/>
</dbReference>
<evidence type="ECO:0000313" key="3">
    <source>
        <dbReference type="Proteomes" id="UP000186004"/>
    </source>
</evidence>
<dbReference type="STRING" id="1198245.SAMN05444858_111104"/>
<keyword evidence="2" id="KW-0808">Transferase</keyword>
<dbReference type="Gene3D" id="3.90.1200.10">
    <property type="match status" value="1"/>
</dbReference>
<sequence length="323" mass="35994">MVTEPGRSRGAVNGTPAEQGLDREVCARWRLTPGPALGHRGTGTWAVTRGGEPFVVKHLHPQRFPDWRYTLRVAAALRAQGWPTPELAEEPVTVAGGAWVLFHRLPGRSPNPTDAGRPAEERARGRLLAELHASAAATGIVDQRRGFTGPAELVRDPVLDHWLRVHEAARPDEGRALRAYRDAALRWFTDNPVGNAPRSVVHGDFAPWNLLFDNGRLTGVVDFEGTHHTYQVADFALSWRGYHDDVLRGYDEVRPLSDGEWALVRPAFWAWLFIGMKDLLACHYGGVRRVDSLPTLEWQVRHLRRHSPLLAAKAGASPLAFER</sequence>
<dbReference type="InterPro" id="IPR011009">
    <property type="entry name" value="Kinase-like_dom_sf"/>
</dbReference>
<protein>
    <submittedName>
        <fullName evidence="2">Phosphotransferase enzyme family protein</fullName>
    </submittedName>
</protein>
<keyword evidence="3" id="KW-1185">Reference proteome</keyword>
<dbReference type="GO" id="GO:0016740">
    <property type="term" value="F:transferase activity"/>
    <property type="evidence" value="ECO:0007669"/>
    <property type="project" value="UniProtKB-KW"/>
</dbReference>
<proteinExistence type="predicted"/>
<accession>A0A1N7BNA1</accession>
<reference evidence="2 3" key="1">
    <citation type="submission" date="2017-01" db="EMBL/GenBank/DDBJ databases">
        <authorList>
            <person name="Mah S.A."/>
            <person name="Swanson W.J."/>
            <person name="Moy G.W."/>
            <person name="Vacquier V.D."/>
        </authorList>
    </citation>
    <scope>NUCLEOTIDE SEQUENCE [LARGE SCALE GENOMIC DNA]</scope>
    <source>
        <strain evidence="2 3">DSM 45758</strain>
    </source>
</reference>
<dbReference type="EMBL" id="FTNF01000011">
    <property type="protein sequence ID" value="SIR52805.1"/>
    <property type="molecule type" value="Genomic_DNA"/>
</dbReference>
<dbReference type="AlphaFoldDB" id="A0A1N7BNA1"/>